<feature type="compositionally biased region" description="Polar residues" evidence="1">
    <location>
        <begin position="1"/>
        <end position="12"/>
    </location>
</feature>
<protein>
    <submittedName>
        <fullName evidence="3">Cell division protein FtsA</fullName>
    </submittedName>
</protein>
<evidence type="ECO:0000313" key="3">
    <source>
        <dbReference type="EMBL" id="MTV75124.1"/>
    </source>
</evidence>
<comment type="caution">
    <text evidence="3">The sequence shown here is derived from an EMBL/GenBank/DDBJ whole genome shotgun (WGS) entry which is preliminary data.</text>
</comment>
<evidence type="ECO:0000259" key="2">
    <source>
        <dbReference type="Pfam" id="PF11983"/>
    </source>
</evidence>
<dbReference type="GO" id="GO:0051301">
    <property type="term" value="P:cell division"/>
    <property type="evidence" value="ECO:0007669"/>
    <property type="project" value="UniProtKB-KW"/>
</dbReference>
<dbReference type="InterPro" id="IPR021873">
    <property type="entry name" value="FtsA_C"/>
</dbReference>
<sequence>GMLQKTAQFVQSTPVQPAPAPEVEPVAPTEPMADFQQASQNKPKLADRFRGLIGSMFDE</sequence>
<reference evidence="3 4" key="1">
    <citation type="submission" date="2019-11" db="EMBL/GenBank/DDBJ databases">
        <title>Growth characteristics of pneumococcus vary with the chemical composition of the capsule and with environmental conditions.</title>
        <authorList>
            <person name="Tothpal A."/>
            <person name="Desobry K."/>
            <person name="Joshi S."/>
            <person name="Wyllie A.L."/>
            <person name="Weinberger D.M."/>
        </authorList>
    </citation>
    <scope>NUCLEOTIDE SEQUENCE [LARGE SCALE GENOMIC DNA]</scope>
    <source>
        <strain evidence="4">pnumococcus19F</strain>
    </source>
</reference>
<feature type="domain" description="Cell division protein FtsA C-terminal" evidence="2">
    <location>
        <begin position="12"/>
        <end position="58"/>
    </location>
</feature>
<accession>A0A6G2DEZ1</accession>
<organism evidence="3 4">
    <name type="scientific">Streptococcus pneumoniae</name>
    <dbReference type="NCBI Taxonomy" id="1313"/>
    <lineage>
        <taxon>Bacteria</taxon>
        <taxon>Bacillati</taxon>
        <taxon>Bacillota</taxon>
        <taxon>Bacilli</taxon>
        <taxon>Lactobacillales</taxon>
        <taxon>Streptococcaceae</taxon>
        <taxon>Streptococcus</taxon>
    </lineage>
</organism>
<dbReference type="EMBL" id="WNHQ01001803">
    <property type="protein sequence ID" value="MTV75124.1"/>
    <property type="molecule type" value="Genomic_DNA"/>
</dbReference>
<feature type="non-terminal residue" evidence="3">
    <location>
        <position position="1"/>
    </location>
</feature>
<dbReference type="Proteomes" id="UP000483094">
    <property type="component" value="Unassembled WGS sequence"/>
</dbReference>
<keyword evidence="3" id="KW-0131">Cell cycle</keyword>
<evidence type="ECO:0000256" key="1">
    <source>
        <dbReference type="SAM" id="MobiDB-lite"/>
    </source>
</evidence>
<name>A0A6G2DEZ1_STREE</name>
<feature type="region of interest" description="Disordered" evidence="1">
    <location>
        <begin position="1"/>
        <end position="27"/>
    </location>
</feature>
<gene>
    <name evidence="3" type="ORF">GM540_14365</name>
</gene>
<dbReference type="AlphaFoldDB" id="A0A6G2DEZ1"/>
<keyword evidence="3" id="KW-0132">Cell division</keyword>
<proteinExistence type="predicted"/>
<dbReference type="Pfam" id="PF11983">
    <property type="entry name" value="FtsA_C"/>
    <property type="match status" value="1"/>
</dbReference>
<evidence type="ECO:0000313" key="4">
    <source>
        <dbReference type="Proteomes" id="UP000483094"/>
    </source>
</evidence>